<dbReference type="NCBIfam" id="TIGR00254">
    <property type="entry name" value="GGDEF"/>
    <property type="match status" value="1"/>
</dbReference>
<accession>A0A433VR41</accession>
<protein>
    <recommendedName>
        <fullName evidence="1">GGDEF domain-containing protein</fullName>
    </recommendedName>
</protein>
<dbReference type="GO" id="GO:0052621">
    <property type="term" value="F:diguanylate cyclase activity"/>
    <property type="evidence" value="ECO:0007669"/>
    <property type="project" value="TreeGrafter"/>
</dbReference>
<dbReference type="PANTHER" id="PTHR45138">
    <property type="entry name" value="REGULATORY COMPONENTS OF SENSORY TRANSDUCTION SYSTEM"/>
    <property type="match status" value="1"/>
</dbReference>
<dbReference type="GO" id="GO:1902201">
    <property type="term" value="P:negative regulation of bacterial-type flagellum-dependent cell motility"/>
    <property type="evidence" value="ECO:0007669"/>
    <property type="project" value="TreeGrafter"/>
</dbReference>
<proteinExistence type="predicted"/>
<organism evidence="2 3">
    <name type="scientific">Dulcicalothrix desertica PCC 7102</name>
    <dbReference type="NCBI Taxonomy" id="232991"/>
    <lineage>
        <taxon>Bacteria</taxon>
        <taxon>Bacillati</taxon>
        <taxon>Cyanobacteriota</taxon>
        <taxon>Cyanophyceae</taxon>
        <taxon>Nostocales</taxon>
        <taxon>Calotrichaceae</taxon>
        <taxon>Dulcicalothrix</taxon>
    </lineage>
</organism>
<dbReference type="InterPro" id="IPR043128">
    <property type="entry name" value="Rev_trsase/Diguanyl_cyclase"/>
</dbReference>
<name>A0A433VR41_9CYAN</name>
<dbReference type="InterPro" id="IPR029787">
    <property type="entry name" value="Nucleotide_cyclase"/>
</dbReference>
<evidence type="ECO:0000313" key="2">
    <source>
        <dbReference type="EMBL" id="RUT08590.1"/>
    </source>
</evidence>
<dbReference type="Gene3D" id="3.30.70.270">
    <property type="match status" value="1"/>
</dbReference>
<dbReference type="EMBL" id="RSCL01000003">
    <property type="protein sequence ID" value="RUT08590.1"/>
    <property type="molecule type" value="Genomic_DNA"/>
</dbReference>
<evidence type="ECO:0000259" key="1">
    <source>
        <dbReference type="PROSITE" id="PS50887"/>
    </source>
</evidence>
<dbReference type="RefSeq" id="WP_127080372.1">
    <property type="nucleotide sequence ID" value="NZ_RSCL01000003.1"/>
</dbReference>
<dbReference type="AlphaFoldDB" id="A0A433VR41"/>
<dbReference type="GO" id="GO:0005886">
    <property type="term" value="C:plasma membrane"/>
    <property type="evidence" value="ECO:0007669"/>
    <property type="project" value="TreeGrafter"/>
</dbReference>
<dbReference type="CDD" id="cd01949">
    <property type="entry name" value="GGDEF"/>
    <property type="match status" value="1"/>
</dbReference>
<keyword evidence="3" id="KW-1185">Reference proteome</keyword>
<dbReference type="SUPFAM" id="SSF55073">
    <property type="entry name" value="Nucleotide cyclase"/>
    <property type="match status" value="1"/>
</dbReference>
<gene>
    <name evidence="2" type="ORF">DSM106972_017580</name>
</gene>
<dbReference type="SMART" id="SM00267">
    <property type="entry name" value="GGDEF"/>
    <property type="match status" value="1"/>
</dbReference>
<evidence type="ECO:0000313" key="3">
    <source>
        <dbReference type="Proteomes" id="UP000271624"/>
    </source>
</evidence>
<dbReference type="PROSITE" id="PS50887">
    <property type="entry name" value="GGDEF"/>
    <property type="match status" value="1"/>
</dbReference>
<reference evidence="2" key="2">
    <citation type="journal article" date="2019" name="Genome Biol. Evol.">
        <title>Day and night: Metabolic profiles and evolutionary relationships of six axenic non-marine cyanobacteria.</title>
        <authorList>
            <person name="Will S.E."/>
            <person name="Henke P."/>
            <person name="Boedeker C."/>
            <person name="Huang S."/>
            <person name="Brinkmann H."/>
            <person name="Rohde M."/>
            <person name="Jarek M."/>
            <person name="Friedl T."/>
            <person name="Seufert S."/>
            <person name="Schumacher M."/>
            <person name="Overmann J."/>
            <person name="Neumann-Schaal M."/>
            <person name="Petersen J."/>
        </authorList>
    </citation>
    <scope>NUCLEOTIDE SEQUENCE [LARGE SCALE GENOMIC DNA]</scope>
    <source>
        <strain evidence="2">PCC 7102</strain>
    </source>
</reference>
<dbReference type="OrthoDB" id="9812260at2"/>
<reference evidence="2" key="1">
    <citation type="submission" date="2018-12" db="EMBL/GenBank/DDBJ databases">
        <authorList>
            <person name="Will S."/>
            <person name="Neumann-Schaal M."/>
            <person name="Henke P."/>
        </authorList>
    </citation>
    <scope>NUCLEOTIDE SEQUENCE</scope>
    <source>
        <strain evidence="2">PCC 7102</strain>
    </source>
</reference>
<dbReference type="InterPro" id="IPR050469">
    <property type="entry name" value="Diguanylate_Cyclase"/>
</dbReference>
<dbReference type="GO" id="GO:0043709">
    <property type="term" value="P:cell adhesion involved in single-species biofilm formation"/>
    <property type="evidence" value="ECO:0007669"/>
    <property type="project" value="TreeGrafter"/>
</dbReference>
<feature type="domain" description="GGDEF" evidence="1">
    <location>
        <begin position="98"/>
        <end position="239"/>
    </location>
</feature>
<sequence>MNQNYVNVFALPVIDAMLASKLNHSESNELAFKKVDDINENQHKHFYQFWLLMYINQHLDIKHLENICYTDDLTQLRNKRYFDFYLKNCWEDLANEKAPLSVIFLDIDNLKVYNLMRGQEMGDKCVYEIANAIPKCLNKHGTLVARYQDDAFAIVLPNTTASNAVEIAEVIREEVKNLNIQHAVAQLGGLRFPIVTVSLGVATTIPNLEQSPNVLCDAALNALHRAKKLEGNCTCVSKTLK</sequence>
<dbReference type="Proteomes" id="UP000271624">
    <property type="component" value="Unassembled WGS sequence"/>
</dbReference>
<dbReference type="InterPro" id="IPR000160">
    <property type="entry name" value="GGDEF_dom"/>
</dbReference>
<dbReference type="Pfam" id="PF00990">
    <property type="entry name" value="GGDEF"/>
    <property type="match status" value="1"/>
</dbReference>
<dbReference type="PANTHER" id="PTHR45138:SF9">
    <property type="entry name" value="DIGUANYLATE CYCLASE DGCM-RELATED"/>
    <property type="match status" value="1"/>
</dbReference>
<comment type="caution">
    <text evidence="2">The sequence shown here is derived from an EMBL/GenBank/DDBJ whole genome shotgun (WGS) entry which is preliminary data.</text>
</comment>